<comment type="caution">
    <text evidence="4">The sequence shown here is derived from an EMBL/GenBank/DDBJ whole genome shotgun (WGS) entry which is preliminary data.</text>
</comment>
<feature type="transmembrane region" description="Helical" evidence="2">
    <location>
        <begin position="6"/>
        <end position="28"/>
    </location>
</feature>
<dbReference type="InterPro" id="IPR003399">
    <property type="entry name" value="Mce/MlaD"/>
</dbReference>
<dbReference type="RefSeq" id="WP_118922112.1">
    <property type="nucleotide sequence ID" value="NZ_QXGH01000009.1"/>
</dbReference>
<dbReference type="OrthoDB" id="4741753at2"/>
<evidence type="ECO:0000313" key="4">
    <source>
        <dbReference type="EMBL" id="RHW28656.1"/>
    </source>
</evidence>
<gene>
    <name evidence="4" type="ORF">D0Z08_02015</name>
</gene>
<accession>A0A417Y868</accession>
<dbReference type="InterPro" id="IPR052336">
    <property type="entry name" value="MlaD_Phospholipid_Transporter"/>
</dbReference>
<evidence type="ECO:0000313" key="5">
    <source>
        <dbReference type="Proteomes" id="UP000283644"/>
    </source>
</evidence>
<evidence type="ECO:0000256" key="1">
    <source>
        <dbReference type="SAM" id="MobiDB-lite"/>
    </source>
</evidence>
<keyword evidence="5" id="KW-1185">Reference proteome</keyword>
<dbReference type="GO" id="GO:0005576">
    <property type="term" value="C:extracellular region"/>
    <property type="evidence" value="ECO:0007669"/>
    <property type="project" value="TreeGrafter"/>
</dbReference>
<dbReference type="Pfam" id="PF02470">
    <property type="entry name" value="MlaD"/>
    <property type="match status" value="1"/>
</dbReference>
<dbReference type="Proteomes" id="UP000283644">
    <property type="component" value="Unassembled WGS sequence"/>
</dbReference>
<proteinExistence type="predicted"/>
<sequence length="358" mass="39597">MTRRNIFSITGIVTSMVLCLLYLFGVALRTPLTERPVIVTVELPRSGGLYEGSEVTYRGVRVGKVTDLELTEIGIEAKVRLDASADVPVDARPKVRSLSPVGEQYIDFQPTADGEPYLESGDTIVGRAGDLPTTLATTAINLNNLIEQIDAKALRTVLTETANGLKGTEDDLQRMVVQGASLLDEFDARWKMTQRLLDNGDRLLRLGADLVPEFDSITRNTSVFTAWLRTIDPVLVRLLDRAPGQIEELRRLVRDVDDILADYLDPYITLADFAAARDPHLRALLRDYPRGFRALSGAIHGGAVHLNGFFEHFEYCGYGHVERSPRETERHPLQDGGHCPKSAPASQRGAQWAPGPLR</sequence>
<feature type="domain" description="Mce/MlaD" evidence="3">
    <location>
        <begin position="36"/>
        <end position="110"/>
    </location>
</feature>
<dbReference type="PANTHER" id="PTHR33371">
    <property type="entry name" value="INTERMEMBRANE PHOSPHOLIPID TRANSPORT SYSTEM BINDING PROTEIN MLAD-RELATED"/>
    <property type="match status" value="1"/>
</dbReference>
<dbReference type="PANTHER" id="PTHR33371:SF16">
    <property type="entry name" value="MCE-FAMILY PROTEIN MCE3F"/>
    <property type="match status" value="1"/>
</dbReference>
<evidence type="ECO:0000259" key="3">
    <source>
        <dbReference type="Pfam" id="PF02470"/>
    </source>
</evidence>
<protein>
    <submittedName>
        <fullName evidence="4">MCE family protein</fullName>
    </submittedName>
</protein>
<keyword evidence="2" id="KW-0472">Membrane</keyword>
<name>A0A417Y868_9ACTN</name>
<evidence type="ECO:0000256" key="2">
    <source>
        <dbReference type="SAM" id="Phobius"/>
    </source>
</evidence>
<dbReference type="NCBIfam" id="TIGR00996">
    <property type="entry name" value="Mtu_fam_mce"/>
    <property type="match status" value="1"/>
</dbReference>
<dbReference type="EMBL" id="QXGH01000009">
    <property type="protein sequence ID" value="RHW28656.1"/>
    <property type="molecule type" value="Genomic_DNA"/>
</dbReference>
<keyword evidence="2" id="KW-1133">Transmembrane helix</keyword>
<keyword evidence="2" id="KW-0812">Transmembrane</keyword>
<feature type="region of interest" description="Disordered" evidence="1">
    <location>
        <begin position="326"/>
        <end position="358"/>
    </location>
</feature>
<dbReference type="AlphaFoldDB" id="A0A417Y868"/>
<reference evidence="4 5" key="1">
    <citation type="submission" date="2018-09" db="EMBL/GenBank/DDBJ databases">
        <title>Genome sequencing of Nocardioides immobilis CCTCC AB 2017083 for comparison to Nocardioides silvaticus.</title>
        <authorList>
            <person name="Li C."/>
            <person name="Wang G."/>
        </authorList>
    </citation>
    <scope>NUCLEOTIDE SEQUENCE [LARGE SCALE GENOMIC DNA]</scope>
    <source>
        <strain evidence="4 5">CCTCC AB 2017083</strain>
    </source>
</reference>
<dbReference type="InterPro" id="IPR005693">
    <property type="entry name" value="Mce"/>
</dbReference>
<organism evidence="4 5">
    <name type="scientific">Nocardioides immobilis</name>
    <dbReference type="NCBI Taxonomy" id="2049295"/>
    <lineage>
        <taxon>Bacteria</taxon>
        <taxon>Bacillati</taxon>
        <taxon>Actinomycetota</taxon>
        <taxon>Actinomycetes</taxon>
        <taxon>Propionibacteriales</taxon>
        <taxon>Nocardioidaceae</taxon>
        <taxon>Nocardioides</taxon>
    </lineage>
</organism>